<feature type="compositionally biased region" description="Polar residues" evidence="1">
    <location>
        <begin position="8"/>
        <end position="19"/>
    </location>
</feature>
<reference evidence="3" key="1">
    <citation type="journal article" date="2019" name="Curr. Biol.">
        <title>Genome Sequence of Striga asiatica Provides Insight into the Evolution of Plant Parasitism.</title>
        <authorList>
            <person name="Yoshida S."/>
            <person name="Kim S."/>
            <person name="Wafula E.K."/>
            <person name="Tanskanen J."/>
            <person name="Kim Y.M."/>
            <person name="Honaas L."/>
            <person name="Yang Z."/>
            <person name="Spallek T."/>
            <person name="Conn C.E."/>
            <person name="Ichihashi Y."/>
            <person name="Cheong K."/>
            <person name="Cui S."/>
            <person name="Der J.P."/>
            <person name="Gundlach H."/>
            <person name="Jiao Y."/>
            <person name="Hori C."/>
            <person name="Ishida J.K."/>
            <person name="Kasahara H."/>
            <person name="Kiba T."/>
            <person name="Kim M.S."/>
            <person name="Koo N."/>
            <person name="Laohavisit A."/>
            <person name="Lee Y.H."/>
            <person name="Lumba S."/>
            <person name="McCourt P."/>
            <person name="Mortimer J.C."/>
            <person name="Mutuku J.M."/>
            <person name="Nomura T."/>
            <person name="Sasaki-Sekimoto Y."/>
            <person name="Seto Y."/>
            <person name="Wang Y."/>
            <person name="Wakatake T."/>
            <person name="Sakakibara H."/>
            <person name="Demura T."/>
            <person name="Yamaguchi S."/>
            <person name="Yoneyama K."/>
            <person name="Manabe R.I."/>
            <person name="Nelson D.C."/>
            <person name="Schulman A.H."/>
            <person name="Timko M.P."/>
            <person name="dePamphilis C.W."/>
            <person name="Choi D."/>
            <person name="Shirasu K."/>
        </authorList>
    </citation>
    <scope>NUCLEOTIDE SEQUENCE [LARGE SCALE GENOMIC DNA]</scope>
    <source>
        <strain evidence="3">cv. UVA1</strain>
    </source>
</reference>
<comment type="caution">
    <text evidence="2">The sequence shown here is derived from an EMBL/GenBank/DDBJ whole genome shotgun (WGS) entry which is preliminary data.</text>
</comment>
<accession>A0A5A7QWB2</accession>
<feature type="region of interest" description="Disordered" evidence="1">
    <location>
        <begin position="1"/>
        <end position="42"/>
    </location>
</feature>
<sequence length="149" mass="16984">MERRSRPTGVQSLPASPTRTDARRWSRLTGFQSPSRRRRRATHSIVSPAVDRMEHLVEGSVVQGTVGPIQKPKARGVDPKVKNWRCRGVNPFWVDFSLKGWQVYIKGMQMLSNRNQIIKRAESVFVCGFGVKKNYSEIHFVYPSGLITT</sequence>
<keyword evidence="2" id="KW-0436">Ligase</keyword>
<evidence type="ECO:0000256" key="1">
    <source>
        <dbReference type="SAM" id="MobiDB-lite"/>
    </source>
</evidence>
<dbReference type="GO" id="GO:0016874">
    <property type="term" value="F:ligase activity"/>
    <property type="evidence" value="ECO:0007669"/>
    <property type="project" value="UniProtKB-KW"/>
</dbReference>
<organism evidence="2 3">
    <name type="scientific">Striga asiatica</name>
    <name type="common">Asiatic witchweed</name>
    <name type="synonym">Buchnera asiatica</name>
    <dbReference type="NCBI Taxonomy" id="4170"/>
    <lineage>
        <taxon>Eukaryota</taxon>
        <taxon>Viridiplantae</taxon>
        <taxon>Streptophyta</taxon>
        <taxon>Embryophyta</taxon>
        <taxon>Tracheophyta</taxon>
        <taxon>Spermatophyta</taxon>
        <taxon>Magnoliopsida</taxon>
        <taxon>eudicotyledons</taxon>
        <taxon>Gunneridae</taxon>
        <taxon>Pentapetalae</taxon>
        <taxon>asterids</taxon>
        <taxon>lamiids</taxon>
        <taxon>Lamiales</taxon>
        <taxon>Orobanchaceae</taxon>
        <taxon>Buchnereae</taxon>
        <taxon>Striga</taxon>
    </lineage>
</organism>
<keyword evidence="3" id="KW-1185">Reference proteome</keyword>
<dbReference type="AlphaFoldDB" id="A0A5A7QWB2"/>
<evidence type="ECO:0000313" key="2">
    <source>
        <dbReference type="EMBL" id="GER49653.1"/>
    </source>
</evidence>
<dbReference type="Proteomes" id="UP000325081">
    <property type="component" value="Unassembled WGS sequence"/>
</dbReference>
<dbReference type="EMBL" id="BKCP01008737">
    <property type="protein sequence ID" value="GER49653.1"/>
    <property type="molecule type" value="Genomic_DNA"/>
</dbReference>
<name>A0A5A7QWB2_STRAF</name>
<evidence type="ECO:0000313" key="3">
    <source>
        <dbReference type="Proteomes" id="UP000325081"/>
    </source>
</evidence>
<proteinExistence type="predicted"/>
<gene>
    <name evidence="2" type="ORF">STAS_26912</name>
</gene>
<protein>
    <submittedName>
        <fullName evidence="2">Glycine--tRNA ligase alpha subunit</fullName>
    </submittedName>
</protein>